<dbReference type="PANTHER" id="PTHR47389:SF4">
    <property type="entry name" value="OS09G0436400 PROTEIN"/>
    <property type="match status" value="1"/>
</dbReference>
<reference evidence="1" key="1">
    <citation type="submission" date="2020-07" db="EMBL/GenBank/DDBJ databases">
        <authorList>
            <person name="Lin J."/>
        </authorList>
    </citation>
    <scope>NUCLEOTIDE SEQUENCE</scope>
</reference>
<gene>
    <name evidence="1" type="ORF">CB5_LOCUS6359</name>
</gene>
<protein>
    <submittedName>
        <fullName evidence="1">Uncharacterized protein</fullName>
    </submittedName>
</protein>
<sequence>MFTLPDLALGAVVNLYHRSIGVMDTPDSLEVGYLTLACESRIELDRDTLHTRLGSSHECHSGDGRCAFALVSFMPVGLTLHGLVSVESHRLRLLLLLIRIEARASQLSRRIMEIDSRTADEKLENLNPWRRHRSAGNRSTIVYFEEHSFPLSFDTYDANLFADIDTKRAALRTSSSVVSLISYSGDKKLFCGSGMIIECGEDNGAFASTILTSASLLRSPTNIDETASDVKVTAHLWNGSLNDGQVLGVDLHYNIAVIKIKSVAPLPTAVLRNLDDSVSIYPSDELGFSAKSEKPVLGRHSVKFNLVPGKKVVAVGRYYDAPHELMVAPGEFSIDYCNLDCKELFRANCKNYNASRWWRHFKKHRQSRRPSLGIEVTNLYVARVHILEHIVQNFPDVNKGVIVEKLFKIMWNKSGRSVEVVVIRAMDGAASRLSLPVTISEAERVNRWPLPGKYLSTKRLY</sequence>
<dbReference type="EMBL" id="LR862142">
    <property type="protein sequence ID" value="CAD1823148.1"/>
    <property type="molecule type" value="Genomic_DNA"/>
</dbReference>
<dbReference type="InterPro" id="IPR043504">
    <property type="entry name" value="Peptidase_S1_PA_chymotrypsin"/>
</dbReference>
<name>A0A6V7NXE3_ANACO</name>
<dbReference type="SUPFAM" id="SSF50494">
    <property type="entry name" value="Trypsin-like serine proteases"/>
    <property type="match status" value="1"/>
</dbReference>
<dbReference type="AlphaFoldDB" id="A0A6V7NXE3"/>
<dbReference type="InterPro" id="IPR009003">
    <property type="entry name" value="Peptidase_S1_PA"/>
</dbReference>
<organism evidence="1">
    <name type="scientific">Ananas comosus var. bracteatus</name>
    <name type="common">red pineapple</name>
    <dbReference type="NCBI Taxonomy" id="296719"/>
    <lineage>
        <taxon>Eukaryota</taxon>
        <taxon>Viridiplantae</taxon>
        <taxon>Streptophyta</taxon>
        <taxon>Embryophyta</taxon>
        <taxon>Tracheophyta</taxon>
        <taxon>Spermatophyta</taxon>
        <taxon>Magnoliopsida</taxon>
        <taxon>Liliopsida</taxon>
        <taxon>Poales</taxon>
        <taxon>Bromeliaceae</taxon>
        <taxon>Bromelioideae</taxon>
        <taxon>Ananas</taxon>
    </lineage>
</organism>
<dbReference type="PANTHER" id="PTHR47389">
    <property type="entry name" value="OS09G0436400 PROTEIN"/>
    <property type="match status" value="1"/>
</dbReference>
<proteinExistence type="predicted"/>
<accession>A0A6V7NXE3</accession>
<dbReference type="Gene3D" id="2.40.10.10">
    <property type="entry name" value="Trypsin-like serine proteases"/>
    <property type="match status" value="1"/>
</dbReference>
<evidence type="ECO:0000313" key="1">
    <source>
        <dbReference type="EMBL" id="CAD1823148.1"/>
    </source>
</evidence>